<dbReference type="NCBIfam" id="NF008168">
    <property type="entry name" value="PRK10917.2-2"/>
    <property type="match status" value="1"/>
</dbReference>
<evidence type="ECO:0000256" key="1">
    <source>
        <dbReference type="ARBA" id="ARBA00007504"/>
    </source>
</evidence>
<dbReference type="Gene3D" id="2.40.50.140">
    <property type="entry name" value="Nucleic acid-binding proteins"/>
    <property type="match status" value="1"/>
</dbReference>
<keyword evidence="7 15" id="KW-0067">ATP-binding</keyword>
<name>H8Z0T0_9GAMM</name>
<dbReference type="InterPro" id="IPR014001">
    <property type="entry name" value="Helicase_ATP-bd"/>
</dbReference>
<dbReference type="NCBIfam" id="NF008163">
    <property type="entry name" value="PRK10917.1-1"/>
    <property type="match status" value="1"/>
</dbReference>
<dbReference type="FunFam" id="3.40.50.300:FF:000391">
    <property type="entry name" value="ATP-dependent DNA helicase RecG"/>
    <property type="match status" value="1"/>
</dbReference>
<dbReference type="GO" id="GO:0006310">
    <property type="term" value="P:DNA recombination"/>
    <property type="evidence" value="ECO:0007669"/>
    <property type="project" value="UniProtKB-UniRule"/>
</dbReference>
<keyword evidence="5 15" id="KW-0378">Hydrolase</keyword>
<dbReference type="EMBL" id="JH603169">
    <property type="protein sequence ID" value="EIC21312.1"/>
    <property type="molecule type" value="Genomic_DNA"/>
</dbReference>
<evidence type="ECO:0000256" key="7">
    <source>
        <dbReference type="ARBA" id="ARBA00022840"/>
    </source>
</evidence>
<dbReference type="Pfam" id="PF00270">
    <property type="entry name" value="DEAD"/>
    <property type="match status" value="1"/>
</dbReference>
<evidence type="ECO:0000256" key="4">
    <source>
        <dbReference type="ARBA" id="ARBA00022763"/>
    </source>
</evidence>
<keyword evidence="9 15" id="KW-0233">DNA recombination</keyword>
<dbReference type="NCBIfam" id="TIGR00643">
    <property type="entry name" value="recG"/>
    <property type="match status" value="1"/>
</dbReference>
<dbReference type="Pfam" id="PF17191">
    <property type="entry name" value="RecG_wedge"/>
    <property type="match status" value="1"/>
</dbReference>
<feature type="region of interest" description="Disordered" evidence="16">
    <location>
        <begin position="155"/>
        <end position="185"/>
    </location>
</feature>
<keyword evidence="4 15" id="KW-0227">DNA damage</keyword>
<keyword evidence="6 15" id="KW-0347">Helicase</keyword>
<dbReference type="PANTHER" id="PTHR47964:SF1">
    <property type="entry name" value="ATP-DEPENDENT DNA HELICASE HOMOLOG RECG, CHLOROPLASTIC"/>
    <property type="match status" value="1"/>
</dbReference>
<dbReference type="InterPro" id="IPR047112">
    <property type="entry name" value="RecG/Mfd"/>
</dbReference>
<evidence type="ECO:0000256" key="2">
    <source>
        <dbReference type="ARBA" id="ARBA00017846"/>
    </source>
</evidence>
<evidence type="ECO:0000259" key="18">
    <source>
        <dbReference type="PROSITE" id="PS51194"/>
    </source>
</evidence>
<evidence type="ECO:0000256" key="12">
    <source>
        <dbReference type="ARBA" id="ARBA00034617"/>
    </source>
</evidence>
<dbReference type="AlphaFoldDB" id="H8Z0T0"/>
<evidence type="ECO:0000259" key="17">
    <source>
        <dbReference type="PROSITE" id="PS51192"/>
    </source>
</evidence>
<dbReference type="Gene3D" id="3.40.50.300">
    <property type="entry name" value="P-loop containing nucleotide triphosphate hydrolases"/>
    <property type="match status" value="2"/>
</dbReference>
<organism evidence="19 20">
    <name type="scientific">Thiorhodovibrio frisius</name>
    <dbReference type="NCBI Taxonomy" id="631362"/>
    <lineage>
        <taxon>Bacteria</taxon>
        <taxon>Pseudomonadati</taxon>
        <taxon>Pseudomonadota</taxon>
        <taxon>Gammaproteobacteria</taxon>
        <taxon>Chromatiales</taxon>
        <taxon>Chromatiaceae</taxon>
        <taxon>Thiorhodovibrio</taxon>
    </lineage>
</organism>
<evidence type="ECO:0000256" key="6">
    <source>
        <dbReference type="ARBA" id="ARBA00022806"/>
    </source>
</evidence>
<evidence type="ECO:0000256" key="15">
    <source>
        <dbReference type="RuleBase" id="RU363016"/>
    </source>
</evidence>
<dbReference type="PANTHER" id="PTHR47964">
    <property type="entry name" value="ATP-DEPENDENT DNA HELICASE HOMOLOG RECG, CHLOROPLASTIC"/>
    <property type="match status" value="1"/>
</dbReference>
<dbReference type="RefSeq" id="WP_009147897.1">
    <property type="nucleotide sequence ID" value="NZ_CP121471.1"/>
</dbReference>
<evidence type="ECO:0000256" key="10">
    <source>
        <dbReference type="ARBA" id="ARBA00023204"/>
    </source>
</evidence>
<evidence type="ECO:0000256" key="8">
    <source>
        <dbReference type="ARBA" id="ARBA00023125"/>
    </source>
</evidence>
<dbReference type="PROSITE" id="PS51192">
    <property type="entry name" value="HELICASE_ATP_BIND_1"/>
    <property type="match status" value="1"/>
</dbReference>
<evidence type="ECO:0000256" key="14">
    <source>
        <dbReference type="ARBA" id="ARBA00048988"/>
    </source>
</evidence>
<evidence type="ECO:0000256" key="11">
    <source>
        <dbReference type="ARBA" id="ARBA00023235"/>
    </source>
</evidence>
<dbReference type="InterPro" id="IPR001650">
    <property type="entry name" value="Helicase_C-like"/>
</dbReference>
<evidence type="ECO:0000313" key="19">
    <source>
        <dbReference type="EMBL" id="EIC21312.1"/>
    </source>
</evidence>
<protein>
    <recommendedName>
        <fullName evidence="2 15">ATP-dependent DNA helicase RecG</fullName>
        <ecNumber evidence="13 15">5.6.2.4</ecNumber>
    </recommendedName>
</protein>
<dbReference type="SMART" id="SM00487">
    <property type="entry name" value="DEXDc"/>
    <property type="match status" value="1"/>
</dbReference>
<gene>
    <name evidence="19" type="ORF">Thi970DRAFT_01516</name>
</gene>
<sequence>MKTPASPPADLPDLPDLRALPVEQLRGAGPRIAERLAHLGVRSVADLLLHLPLRYQDRTCACAIAALRPGQEALVQGRILTADIHQGRRRALLVALADADQDTGARLWLRFFHFGQPLMRRFQSGAGVNVFGEVRPGPKGLEMIHPELAFLAEEPADGDSSGESKSEPLSISADVGGEQDGAAPALTPVYPTTEGLSQTLWRSLTEQSLALLRAQPECLPALLPESLLGPLKLPPLTDALRILHRPPPDISTEALLERRHPAFQRLALEELIAQQLALRVFREQLRELGARPLPGTGNLVVRLRDLIGFELTRAQSRVLSEIAADLAIARPMLRLLQGDVGSGKTIVAALAAAQALESDAQVALMAPTELLAEQHLRSFKRWFVPLGIEPQWLAGRHKGAERASILRALATGAAPLVVGTHALFQEDVQFDQLGLVIIDEQHRFGVHQRLRLREKGQRDGRLPHQLIMTATPIPRSLAMTAYADLDLSVIDELPPGRQPIQTIAVPDTRRSEVMARLRAACESGRQAYWVCTLVEESEALQCQAAEDAAAELTRELPGQRIGLVHGRMKPLEREPVMSAFAAGELQVLVATTVIEVGVDVPNASLMIIENPERLGLAQLHQLRGRVGRGRVESVCLLLYHPPLTGQAFERLKMLREERSGFKIADADLRLRGAGEVLGTRQSGHARLRLADPLRDQDLVQRARELAAALYQKHPELVQPLIERWVHQSPKLNSGDQFILETARLHTESPCPPRYRDTPAAPSPP</sequence>
<dbReference type="GO" id="GO:0016887">
    <property type="term" value="F:ATP hydrolysis activity"/>
    <property type="evidence" value="ECO:0007669"/>
    <property type="project" value="RHEA"/>
</dbReference>
<comment type="catalytic activity">
    <reaction evidence="12 15">
        <text>Couples ATP hydrolysis with the unwinding of duplex DNA by translocating in the 3'-5' direction.</text>
        <dbReference type="EC" id="5.6.2.4"/>
    </reaction>
</comment>
<dbReference type="PROSITE" id="PS51194">
    <property type="entry name" value="HELICASE_CTER"/>
    <property type="match status" value="1"/>
</dbReference>
<keyword evidence="20" id="KW-1185">Reference proteome</keyword>
<comment type="catalytic activity">
    <reaction evidence="14 15">
        <text>ATP + H2O = ADP + phosphate + H(+)</text>
        <dbReference type="Rhea" id="RHEA:13065"/>
        <dbReference type="ChEBI" id="CHEBI:15377"/>
        <dbReference type="ChEBI" id="CHEBI:15378"/>
        <dbReference type="ChEBI" id="CHEBI:30616"/>
        <dbReference type="ChEBI" id="CHEBI:43474"/>
        <dbReference type="ChEBI" id="CHEBI:456216"/>
        <dbReference type="EC" id="5.6.2.4"/>
    </reaction>
</comment>
<dbReference type="GO" id="GO:0006281">
    <property type="term" value="P:DNA repair"/>
    <property type="evidence" value="ECO:0007669"/>
    <property type="project" value="UniProtKB-UniRule"/>
</dbReference>
<dbReference type="CDD" id="cd17992">
    <property type="entry name" value="DEXHc_RecG"/>
    <property type="match status" value="1"/>
</dbReference>
<dbReference type="SUPFAM" id="SSF50249">
    <property type="entry name" value="Nucleic acid-binding proteins"/>
    <property type="match status" value="1"/>
</dbReference>
<evidence type="ECO:0000256" key="3">
    <source>
        <dbReference type="ARBA" id="ARBA00022741"/>
    </source>
</evidence>
<evidence type="ECO:0000256" key="5">
    <source>
        <dbReference type="ARBA" id="ARBA00022801"/>
    </source>
</evidence>
<dbReference type="STRING" id="631362.Thi970DRAFT_01516"/>
<reference evidence="20" key="1">
    <citation type="submission" date="2011-06" db="EMBL/GenBank/DDBJ databases">
        <authorList>
            <consortium name="US DOE Joint Genome Institute (JGI-PGF)"/>
            <person name="Lucas S."/>
            <person name="Han J."/>
            <person name="Lapidus A."/>
            <person name="Cheng J.-F."/>
            <person name="Goodwin L."/>
            <person name="Pitluck S."/>
            <person name="Peters L."/>
            <person name="Land M.L."/>
            <person name="Hauser L."/>
            <person name="Vogl K."/>
            <person name="Liu Z."/>
            <person name="Overmann J."/>
            <person name="Frigaard N.-U."/>
            <person name="Bryant D.A."/>
            <person name="Woyke T.J."/>
        </authorList>
    </citation>
    <scope>NUCLEOTIDE SEQUENCE [LARGE SCALE GENOMIC DNA]</scope>
    <source>
        <strain evidence="20">970</strain>
    </source>
</reference>
<feature type="domain" description="Helicase ATP-binding" evidence="17">
    <location>
        <begin position="325"/>
        <end position="490"/>
    </location>
</feature>
<reference evidence="19 20" key="2">
    <citation type="submission" date="2011-11" db="EMBL/GenBank/DDBJ databases">
        <authorList>
            <consortium name="US DOE Joint Genome Institute"/>
            <person name="Lucas S."/>
            <person name="Han J."/>
            <person name="Lapidus A."/>
            <person name="Cheng J.-F."/>
            <person name="Goodwin L."/>
            <person name="Pitluck S."/>
            <person name="Peters L."/>
            <person name="Ovchinnikova G."/>
            <person name="Zhang X."/>
            <person name="Detter J.C."/>
            <person name="Han C."/>
            <person name="Tapia R."/>
            <person name="Land M."/>
            <person name="Hauser L."/>
            <person name="Kyrpides N."/>
            <person name="Ivanova N."/>
            <person name="Pagani I."/>
            <person name="Vogl K."/>
            <person name="Liu Z."/>
            <person name="Overmann J."/>
            <person name="Frigaard N.-U."/>
            <person name="Bryant D."/>
            <person name="Woyke T."/>
        </authorList>
    </citation>
    <scope>NUCLEOTIDE SEQUENCE [LARGE SCALE GENOMIC DNA]</scope>
    <source>
        <strain evidence="19 20">970</strain>
    </source>
</reference>
<dbReference type="OrthoDB" id="9804325at2"/>
<dbReference type="Proteomes" id="UP000002964">
    <property type="component" value="Unassembled WGS sequence"/>
</dbReference>
<dbReference type="SMART" id="SM00490">
    <property type="entry name" value="HELICc"/>
    <property type="match status" value="1"/>
</dbReference>
<dbReference type="Gene3D" id="1.10.150.20">
    <property type="entry name" value="5' to 3' exonuclease, C-terminal subdomain"/>
    <property type="match status" value="1"/>
</dbReference>
<accession>H8Z0T0</accession>
<dbReference type="InterPro" id="IPR045562">
    <property type="entry name" value="RecG_dom3_C"/>
</dbReference>
<dbReference type="GO" id="GO:0003677">
    <property type="term" value="F:DNA binding"/>
    <property type="evidence" value="ECO:0007669"/>
    <property type="project" value="UniProtKB-KW"/>
</dbReference>
<comment type="similarity">
    <text evidence="1 15">Belongs to the helicase family. RecG subfamily.</text>
</comment>
<feature type="domain" description="Helicase C-terminal" evidence="18">
    <location>
        <begin position="523"/>
        <end position="674"/>
    </location>
</feature>
<dbReference type="EC" id="5.6.2.4" evidence="13 15"/>
<evidence type="ECO:0000256" key="9">
    <source>
        <dbReference type="ARBA" id="ARBA00023172"/>
    </source>
</evidence>
<evidence type="ECO:0000256" key="13">
    <source>
        <dbReference type="ARBA" id="ARBA00034808"/>
    </source>
</evidence>
<dbReference type="Pfam" id="PF00271">
    <property type="entry name" value="Helicase_C"/>
    <property type="match status" value="1"/>
</dbReference>
<proteinExistence type="inferred from homology"/>
<dbReference type="InterPro" id="IPR004609">
    <property type="entry name" value="ATP-dep_DNA_helicase_RecG"/>
</dbReference>
<keyword evidence="8" id="KW-0238">DNA-binding</keyword>
<dbReference type="GO" id="GO:0043138">
    <property type="term" value="F:3'-5' DNA helicase activity"/>
    <property type="evidence" value="ECO:0007669"/>
    <property type="project" value="UniProtKB-EC"/>
</dbReference>
<dbReference type="InterPro" id="IPR012340">
    <property type="entry name" value="NA-bd_OB-fold"/>
</dbReference>
<dbReference type="HOGENOM" id="CLU_005122_7_1_6"/>
<dbReference type="InterPro" id="IPR011545">
    <property type="entry name" value="DEAD/DEAH_box_helicase_dom"/>
</dbReference>
<evidence type="ECO:0000313" key="20">
    <source>
        <dbReference type="Proteomes" id="UP000002964"/>
    </source>
</evidence>
<dbReference type="InterPro" id="IPR033454">
    <property type="entry name" value="RecG_wedge"/>
</dbReference>
<dbReference type="InterPro" id="IPR027417">
    <property type="entry name" value="P-loop_NTPase"/>
</dbReference>
<keyword evidence="3 15" id="KW-0547">Nucleotide-binding</keyword>
<keyword evidence="10 15" id="KW-0234">DNA repair</keyword>
<dbReference type="GO" id="GO:0005524">
    <property type="term" value="F:ATP binding"/>
    <property type="evidence" value="ECO:0007669"/>
    <property type="project" value="UniProtKB-KW"/>
</dbReference>
<evidence type="ECO:0000256" key="16">
    <source>
        <dbReference type="SAM" id="MobiDB-lite"/>
    </source>
</evidence>
<dbReference type="SUPFAM" id="SSF52540">
    <property type="entry name" value="P-loop containing nucleoside triphosphate hydrolases"/>
    <property type="match status" value="2"/>
</dbReference>
<dbReference type="eggNOG" id="COG1200">
    <property type="taxonomic scope" value="Bacteria"/>
</dbReference>
<comment type="function">
    <text evidence="15">Plays a critical role in recombination and DNA repair. Helps process Holliday junction intermediates to mature products by catalyzing branch migration. Has replication fork regression activity, unwinds stalled or blocked replication forks to make a HJ that can be resolved. Has a DNA unwinding activity characteristic of a DNA helicase with 3'-5' polarity.</text>
</comment>
<dbReference type="Pfam" id="PF19833">
    <property type="entry name" value="RecG_dom3_C"/>
    <property type="match status" value="1"/>
</dbReference>
<dbReference type="CDD" id="cd04488">
    <property type="entry name" value="RecG_wedge_OBF"/>
    <property type="match status" value="1"/>
</dbReference>
<keyword evidence="11" id="KW-0413">Isomerase</keyword>